<dbReference type="PANTHER" id="PTHR45138">
    <property type="entry name" value="REGULATORY COMPONENTS OF SENSORY TRANSDUCTION SYSTEM"/>
    <property type="match status" value="1"/>
</dbReference>
<feature type="transmembrane region" description="Helical" evidence="1">
    <location>
        <begin position="16"/>
        <end position="34"/>
    </location>
</feature>
<feature type="domain" description="GGDEF" evidence="2">
    <location>
        <begin position="223"/>
        <end position="354"/>
    </location>
</feature>
<comment type="caution">
    <text evidence="3">The sequence shown here is derived from an EMBL/GenBank/DDBJ whole genome shotgun (WGS) entry which is preliminary data.</text>
</comment>
<dbReference type="InterPro" id="IPR043128">
    <property type="entry name" value="Rev_trsase/Diguanyl_cyclase"/>
</dbReference>
<keyword evidence="1" id="KW-0472">Membrane</keyword>
<feature type="transmembrane region" description="Helical" evidence="1">
    <location>
        <begin position="74"/>
        <end position="93"/>
    </location>
</feature>
<feature type="transmembrane region" description="Helical" evidence="1">
    <location>
        <begin position="40"/>
        <end position="62"/>
    </location>
</feature>
<dbReference type="GO" id="GO:0052621">
    <property type="term" value="F:diguanylate cyclase activity"/>
    <property type="evidence" value="ECO:0007669"/>
    <property type="project" value="TreeGrafter"/>
</dbReference>
<feature type="transmembrane region" description="Helical" evidence="1">
    <location>
        <begin position="163"/>
        <end position="181"/>
    </location>
</feature>
<dbReference type="InterPro" id="IPR000160">
    <property type="entry name" value="GGDEF_dom"/>
</dbReference>
<dbReference type="FunFam" id="3.30.70.270:FF:000001">
    <property type="entry name" value="Diguanylate cyclase domain protein"/>
    <property type="match status" value="1"/>
</dbReference>
<feature type="transmembrane region" description="Helical" evidence="1">
    <location>
        <begin position="99"/>
        <end position="120"/>
    </location>
</feature>
<dbReference type="CDD" id="cd01949">
    <property type="entry name" value="GGDEF"/>
    <property type="match status" value="1"/>
</dbReference>
<dbReference type="OrthoDB" id="23692at2"/>
<gene>
    <name evidence="3" type="ORF">DES52_106149</name>
</gene>
<dbReference type="SUPFAM" id="SSF55073">
    <property type="entry name" value="Nucleotide cyclase"/>
    <property type="match status" value="1"/>
</dbReference>
<keyword evidence="4" id="KW-1185">Reference proteome</keyword>
<dbReference type="InterPro" id="IPR029787">
    <property type="entry name" value="Nucleotide_cyclase"/>
</dbReference>
<dbReference type="SMART" id="SM00267">
    <property type="entry name" value="GGDEF"/>
    <property type="match status" value="1"/>
</dbReference>
<dbReference type="PANTHER" id="PTHR45138:SF9">
    <property type="entry name" value="DIGUANYLATE CYCLASE DGCM-RELATED"/>
    <property type="match status" value="1"/>
</dbReference>
<dbReference type="NCBIfam" id="TIGR00254">
    <property type="entry name" value="GGDEF"/>
    <property type="match status" value="1"/>
</dbReference>
<feature type="transmembrane region" description="Helical" evidence="1">
    <location>
        <begin position="125"/>
        <end position="143"/>
    </location>
</feature>
<dbReference type="Proteomes" id="UP000248326">
    <property type="component" value="Unassembled WGS sequence"/>
</dbReference>
<evidence type="ECO:0000259" key="2">
    <source>
        <dbReference type="PROSITE" id="PS50887"/>
    </source>
</evidence>
<dbReference type="Pfam" id="PF00990">
    <property type="entry name" value="GGDEF"/>
    <property type="match status" value="1"/>
</dbReference>
<dbReference type="PROSITE" id="PS50887">
    <property type="entry name" value="GGDEF"/>
    <property type="match status" value="1"/>
</dbReference>
<evidence type="ECO:0000256" key="1">
    <source>
        <dbReference type="SAM" id="Phobius"/>
    </source>
</evidence>
<dbReference type="RefSeq" id="WP_110886567.1">
    <property type="nucleotide sequence ID" value="NZ_QJSX01000006.1"/>
</dbReference>
<evidence type="ECO:0000313" key="4">
    <source>
        <dbReference type="Proteomes" id="UP000248326"/>
    </source>
</evidence>
<dbReference type="Gene3D" id="3.30.70.270">
    <property type="match status" value="1"/>
</dbReference>
<dbReference type="AlphaFoldDB" id="A0A318S686"/>
<proteinExistence type="predicted"/>
<reference evidence="3 4" key="1">
    <citation type="submission" date="2018-06" db="EMBL/GenBank/DDBJ databases">
        <title>Genomic Encyclopedia of Type Strains, Phase IV (KMG-IV): sequencing the most valuable type-strain genomes for metagenomic binning, comparative biology and taxonomic classification.</title>
        <authorList>
            <person name="Goeker M."/>
        </authorList>
    </citation>
    <scope>NUCLEOTIDE SEQUENCE [LARGE SCALE GENOMIC DNA]</scope>
    <source>
        <strain evidence="3 4">DSM 18048</strain>
    </source>
</reference>
<dbReference type="EMBL" id="QJSX01000006">
    <property type="protein sequence ID" value="PYE54183.1"/>
    <property type="molecule type" value="Genomic_DNA"/>
</dbReference>
<protein>
    <submittedName>
        <fullName evidence="3">Diguanylate cyclase (GGDEF)-like protein</fullName>
    </submittedName>
</protein>
<keyword evidence="1" id="KW-1133">Transmembrane helix</keyword>
<dbReference type="InterPro" id="IPR050469">
    <property type="entry name" value="Diguanylate_Cyclase"/>
</dbReference>
<accession>A0A318S686</accession>
<evidence type="ECO:0000313" key="3">
    <source>
        <dbReference type="EMBL" id="PYE54183.1"/>
    </source>
</evidence>
<sequence>MTPSSTQVDIRKRIDSFALAISVIGLVGTWWYVLEFSSTNLFVLYTMPALVVFNLWAALAVLSQSAGLAKFERLVFYVLYGYAVAALASRFVLPLHGQSSVGSLQMFFVLLVVAASGLVLPPRAALVTSSVLFALDVSSTWAYLLTVRAPPSERLLHLVEQSLALAVIALMLTLAWLKVWWNEADEARGHMSRLAHSDPLTNLPNRRGMYEVVERAFARTPTVGFCVALADIDGFKSVNDNYGHAQGDEVLRRFANVLRAELRERDTVGRWGGEEFLIVLPDATLRGAAAIAERLRRSAAIAALLPTANRPITASFGVARWRSEDTFESLLVRADEALYRAKSAGKNRVATEESATS</sequence>
<name>A0A318S686_9DEIO</name>
<organism evidence="3 4">
    <name type="scientific">Deinococcus yavapaiensis KR-236</name>
    <dbReference type="NCBI Taxonomy" id="694435"/>
    <lineage>
        <taxon>Bacteria</taxon>
        <taxon>Thermotogati</taxon>
        <taxon>Deinococcota</taxon>
        <taxon>Deinococci</taxon>
        <taxon>Deinococcales</taxon>
        <taxon>Deinococcaceae</taxon>
        <taxon>Deinococcus</taxon>
    </lineage>
</organism>
<keyword evidence="1" id="KW-0812">Transmembrane</keyword>